<gene>
    <name evidence="6" type="ORF">EDB92DRAFT_1932474</name>
</gene>
<dbReference type="InterPro" id="IPR010591">
    <property type="entry name" value="ATP11"/>
</dbReference>
<reference evidence="6" key="1">
    <citation type="submission" date="2022-01" db="EMBL/GenBank/DDBJ databases">
        <title>Comparative genomics reveals a dynamic genome evolution in the ectomycorrhizal milk-cap (Lactarius) mushrooms.</title>
        <authorList>
            <consortium name="DOE Joint Genome Institute"/>
            <person name="Lebreton A."/>
            <person name="Tang N."/>
            <person name="Kuo A."/>
            <person name="LaButti K."/>
            <person name="Drula E."/>
            <person name="Barry K."/>
            <person name="Clum A."/>
            <person name="Lipzen A."/>
            <person name="Mousain D."/>
            <person name="Ng V."/>
            <person name="Wang R."/>
            <person name="Wang X."/>
            <person name="Dai Y."/>
            <person name="Henrissat B."/>
            <person name="Grigoriev I.V."/>
            <person name="Guerin-Laguette A."/>
            <person name="Yu F."/>
            <person name="Martin F.M."/>
        </authorList>
    </citation>
    <scope>NUCLEOTIDE SEQUENCE</scope>
    <source>
        <strain evidence="6">QP</strain>
    </source>
</reference>
<comment type="caution">
    <text evidence="6">The sequence shown here is derived from an EMBL/GenBank/DDBJ whole genome shotgun (WGS) entry which is preliminary data.</text>
</comment>
<dbReference type="EMBL" id="JAKELL010000003">
    <property type="protein sequence ID" value="KAH8999780.1"/>
    <property type="molecule type" value="Genomic_DNA"/>
</dbReference>
<feature type="region of interest" description="Disordered" evidence="5">
    <location>
        <begin position="75"/>
        <end position="108"/>
    </location>
</feature>
<evidence type="ECO:0000256" key="1">
    <source>
        <dbReference type="ARBA" id="ARBA00004173"/>
    </source>
</evidence>
<dbReference type="Pfam" id="PF06644">
    <property type="entry name" value="ATP11"/>
    <property type="match status" value="1"/>
</dbReference>
<proteinExistence type="inferred from homology"/>
<keyword evidence="7" id="KW-1185">Reference proteome</keyword>
<evidence type="ECO:0000256" key="4">
    <source>
        <dbReference type="ARBA" id="ARBA00023128"/>
    </source>
</evidence>
<comment type="subcellular location">
    <subcellularLocation>
        <location evidence="1">Mitochondrion</location>
    </subcellularLocation>
</comment>
<dbReference type="GO" id="GO:0033615">
    <property type="term" value="P:mitochondrial proton-transporting ATP synthase complex assembly"/>
    <property type="evidence" value="ECO:0007669"/>
    <property type="project" value="TreeGrafter"/>
</dbReference>
<evidence type="ECO:0000313" key="6">
    <source>
        <dbReference type="EMBL" id="KAH8999780.1"/>
    </source>
</evidence>
<organism evidence="6 7">
    <name type="scientific">Lactarius akahatsu</name>
    <dbReference type="NCBI Taxonomy" id="416441"/>
    <lineage>
        <taxon>Eukaryota</taxon>
        <taxon>Fungi</taxon>
        <taxon>Dikarya</taxon>
        <taxon>Basidiomycota</taxon>
        <taxon>Agaricomycotina</taxon>
        <taxon>Agaricomycetes</taxon>
        <taxon>Russulales</taxon>
        <taxon>Russulaceae</taxon>
        <taxon>Lactarius</taxon>
    </lineage>
</organism>
<dbReference type="PANTHER" id="PTHR13126">
    <property type="entry name" value="CHAPERONE ATP11"/>
    <property type="match status" value="1"/>
</dbReference>
<comment type="similarity">
    <text evidence="2">Belongs to the ATP11 family.</text>
</comment>
<evidence type="ECO:0000256" key="3">
    <source>
        <dbReference type="ARBA" id="ARBA00022946"/>
    </source>
</evidence>
<protein>
    <submittedName>
        <fullName evidence="6">ATP11-domain-containing protein</fullName>
    </submittedName>
</protein>
<evidence type="ECO:0000313" key="7">
    <source>
        <dbReference type="Proteomes" id="UP001201163"/>
    </source>
</evidence>
<dbReference type="GO" id="GO:0005739">
    <property type="term" value="C:mitochondrion"/>
    <property type="evidence" value="ECO:0007669"/>
    <property type="project" value="UniProtKB-SubCell"/>
</dbReference>
<evidence type="ECO:0000256" key="5">
    <source>
        <dbReference type="SAM" id="MobiDB-lite"/>
    </source>
</evidence>
<keyword evidence="3" id="KW-0809">Transit peptide</keyword>
<dbReference type="PANTHER" id="PTHR13126:SF0">
    <property type="entry name" value="ATP SYNTHASE MITOCHONDRIAL F1 COMPLEX ASSEMBLY FACTOR 1"/>
    <property type="match status" value="1"/>
</dbReference>
<name>A0AAD4LQ06_9AGAM</name>
<evidence type="ECO:0000256" key="2">
    <source>
        <dbReference type="ARBA" id="ARBA00009116"/>
    </source>
</evidence>
<keyword evidence="4" id="KW-0496">Mitochondrion</keyword>
<sequence>MLQSLRPSSSRLPRFSLAISAHQRAWRRGLTDYAAKYSEKLGKVAQRNGTSVEELRTRLREQERELALQRALEAEARAAEQTPKQGPAQPTSTSSAARPHRLPVRKDSAPVKPLSSILNFERLLATPHTAEQVSALWTAFHASRSGGTGRGFICASLPRDTVFPRFVIPIPRGTTAEDASKKAYEFYVLQWDFYDAPPPPSVSADLFAPRVPPGGEKSPNSRLSTAIFTPLVEYKLRQTFATPYLVLTFYPDLAQSHGLVLLRGEITPSAAKEPSTGDYLLGQQDAQLLALGLQRFYLWGSSEEREKLLADFHDRPDKFKWEDLLKHGDFGI</sequence>
<dbReference type="AlphaFoldDB" id="A0AAD4LQ06"/>
<accession>A0AAD4LQ06</accession>
<dbReference type="Proteomes" id="UP001201163">
    <property type="component" value="Unassembled WGS sequence"/>
</dbReference>